<dbReference type="PANTHER" id="PTHR34822">
    <property type="entry name" value="GRPB DOMAIN PROTEIN (AFU_ORTHOLOGUE AFUA_1G01530)"/>
    <property type="match status" value="1"/>
</dbReference>
<dbReference type="PANTHER" id="PTHR34822:SF1">
    <property type="entry name" value="GRPB FAMILY PROTEIN"/>
    <property type="match status" value="1"/>
</dbReference>
<dbReference type="Proteomes" id="UP000619260">
    <property type="component" value="Unassembled WGS sequence"/>
</dbReference>
<evidence type="ECO:0000313" key="1">
    <source>
        <dbReference type="EMBL" id="GIJ49194.1"/>
    </source>
</evidence>
<comment type="caution">
    <text evidence="1">The sequence shown here is derived from an EMBL/GenBank/DDBJ whole genome shotgun (WGS) entry which is preliminary data.</text>
</comment>
<reference evidence="1" key="1">
    <citation type="submission" date="2021-01" db="EMBL/GenBank/DDBJ databases">
        <title>Whole genome shotgun sequence of Virgisporangium aliadipatigenens NBRC 105644.</title>
        <authorList>
            <person name="Komaki H."/>
            <person name="Tamura T."/>
        </authorList>
    </citation>
    <scope>NUCLEOTIDE SEQUENCE</scope>
    <source>
        <strain evidence="1">NBRC 105644</strain>
    </source>
</reference>
<dbReference type="EMBL" id="BOPF01000025">
    <property type="protein sequence ID" value="GIJ49194.1"/>
    <property type="molecule type" value="Genomic_DNA"/>
</dbReference>
<evidence type="ECO:0008006" key="3">
    <source>
        <dbReference type="Google" id="ProtNLM"/>
    </source>
</evidence>
<gene>
    <name evidence="1" type="ORF">Val02_60800</name>
</gene>
<dbReference type="InterPro" id="IPR043519">
    <property type="entry name" value="NT_sf"/>
</dbReference>
<accession>A0A8J4DSX4</accession>
<protein>
    <recommendedName>
        <fullName evidence="3">GrpB family protein</fullName>
    </recommendedName>
</protein>
<evidence type="ECO:0000313" key="2">
    <source>
        <dbReference type="Proteomes" id="UP000619260"/>
    </source>
</evidence>
<keyword evidence="2" id="KW-1185">Reference proteome</keyword>
<name>A0A8J4DSX4_9ACTN</name>
<sequence>MDAAAAEPRATAGENVPVAERAVEVVDYDPAWPGLAAAAIADLAPVLRGVVTHIEHIGSTAVPGLAAKPTIDLMAAAPVLDDVAGRGPGLAALGFHRHVNGMADRLLYVRSRATTRRRRPRSSRN</sequence>
<dbReference type="SUPFAM" id="SSF81301">
    <property type="entry name" value="Nucleotidyltransferase"/>
    <property type="match status" value="1"/>
</dbReference>
<dbReference type="Gene3D" id="3.30.460.10">
    <property type="entry name" value="Beta Polymerase, domain 2"/>
    <property type="match status" value="1"/>
</dbReference>
<organism evidence="1 2">
    <name type="scientific">Virgisporangium aliadipatigenens</name>
    <dbReference type="NCBI Taxonomy" id="741659"/>
    <lineage>
        <taxon>Bacteria</taxon>
        <taxon>Bacillati</taxon>
        <taxon>Actinomycetota</taxon>
        <taxon>Actinomycetes</taxon>
        <taxon>Micromonosporales</taxon>
        <taxon>Micromonosporaceae</taxon>
        <taxon>Virgisporangium</taxon>
    </lineage>
</organism>
<dbReference type="AlphaFoldDB" id="A0A8J4DSX4"/>
<dbReference type="Pfam" id="PF04229">
    <property type="entry name" value="GrpB"/>
    <property type="match status" value="1"/>
</dbReference>
<proteinExistence type="predicted"/>
<dbReference type="InterPro" id="IPR007344">
    <property type="entry name" value="GrpB/CoaE"/>
</dbReference>